<dbReference type="AlphaFoldDB" id="A0A2S8G4I9"/>
<protein>
    <submittedName>
        <fullName evidence="7">Dihydrodipicolinate synthase family protein</fullName>
    </submittedName>
</protein>
<evidence type="ECO:0000256" key="5">
    <source>
        <dbReference type="PIRSR" id="PIRSR001365-1"/>
    </source>
</evidence>
<dbReference type="SUPFAM" id="SSF51569">
    <property type="entry name" value="Aldolase"/>
    <property type="match status" value="1"/>
</dbReference>
<evidence type="ECO:0000256" key="4">
    <source>
        <dbReference type="PIRNR" id="PIRNR001365"/>
    </source>
</evidence>
<dbReference type="PROSITE" id="PS00665">
    <property type="entry name" value="DHDPS_1"/>
    <property type="match status" value="1"/>
</dbReference>
<dbReference type="Proteomes" id="UP000240009">
    <property type="component" value="Unassembled WGS sequence"/>
</dbReference>
<feature type="binding site" evidence="6">
    <location>
        <position position="51"/>
    </location>
    <ligand>
        <name>pyruvate</name>
        <dbReference type="ChEBI" id="CHEBI:15361"/>
    </ligand>
</feature>
<keyword evidence="3" id="KW-0704">Schiff base</keyword>
<dbReference type="InterPro" id="IPR020625">
    <property type="entry name" value="Schiff_base-form_aldolases_AS"/>
</dbReference>
<dbReference type="RefSeq" id="WP_105350264.1">
    <property type="nucleotide sequence ID" value="NZ_PUIA01000016.1"/>
</dbReference>
<dbReference type="EMBL" id="PUIA01000016">
    <property type="protein sequence ID" value="PQO39064.1"/>
    <property type="molecule type" value="Genomic_DNA"/>
</dbReference>
<feature type="active site" description="Schiff-base intermediate with substrate" evidence="5">
    <location>
        <position position="167"/>
    </location>
</feature>
<proteinExistence type="inferred from homology"/>
<organism evidence="7 8">
    <name type="scientific">Blastopirellula marina</name>
    <dbReference type="NCBI Taxonomy" id="124"/>
    <lineage>
        <taxon>Bacteria</taxon>
        <taxon>Pseudomonadati</taxon>
        <taxon>Planctomycetota</taxon>
        <taxon>Planctomycetia</taxon>
        <taxon>Pirellulales</taxon>
        <taxon>Pirellulaceae</taxon>
        <taxon>Blastopirellula</taxon>
    </lineage>
</organism>
<comment type="caution">
    <text evidence="7">The sequence shown here is derived from an EMBL/GenBank/DDBJ whole genome shotgun (WGS) entry which is preliminary data.</text>
</comment>
<dbReference type="InterPro" id="IPR013785">
    <property type="entry name" value="Aldolase_TIM"/>
</dbReference>
<name>A0A2S8G4I9_9BACT</name>
<comment type="similarity">
    <text evidence="1 4">Belongs to the DapA family.</text>
</comment>
<keyword evidence="2 4" id="KW-0456">Lyase</keyword>
<dbReference type="Pfam" id="PF00701">
    <property type="entry name" value="DHDPS"/>
    <property type="match status" value="1"/>
</dbReference>
<dbReference type="PROSITE" id="PS00666">
    <property type="entry name" value="DHDPS_2"/>
    <property type="match status" value="1"/>
</dbReference>
<evidence type="ECO:0000256" key="1">
    <source>
        <dbReference type="ARBA" id="ARBA00007592"/>
    </source>
</evidence>
<dbReference type="GO" id="GO:0008840">
    <property type="term" value="F:4-hydroxy-tetrahydrodipicolinate synthase activity"/>
    <property type="evidence" value="ECO:0007669"/>
    <property type="project" value="TreeGrafter"/>
</dbReference>
<dbReference type="Gene3D" id="3.20.20.70">
    <property type="entry name" value="Aldolase class I"/>
    <property type="match status" value="1"/>
</dbReference>
<dbReference type="PANTHER" id="PTHR12128">
    <property type="entry name" value="DIHYDRODIPICOLINATE SYNTHASE"/>
    <property type="match status" value="1"/>
</dbReference>
<accession>A0A2S8G4I9</accession>
<evidence type="ECO:0000313" key="8">
    <source>
        <dbReference type="Proteomes" id="UP000240009"/>
    </source>
</evidence>
<dbReference type="GO" id="GO:0044281">
    <property type="term" value="P:small molecule metabolic process"/>
    <property type="evidence" value="ECO:0007669"/>
    <property type="project" value="UniProtKB-ARBA"/>
</dbReference>
<evidence type="ECO:0000313" key="7">
    <source>
        <dbReference type="EMBL" id="PQO39064.1"/>
    </source>
</evidence>
<dbReference type="PRINTS" id="PR00146">
    <property type="entry name" value="DHPICSNTHASE"/>
</dbReference>
<dbReference type="InterPro" id="IPR020624">
    <property type="entry name" value="Schiff_base-form_aldolases_CS"/>
</dbReference>
<evidence type="ECO:0000256" key="2">
    <source>
        <dbReference type="ARBA" id="ARBA00023239"/>
    </source>
</evidence>
<feature type="active site" description="Proton donor/acceptor" evidence="5">
    <location>
        <position position="139"/>
    </location>
</feature>
<evidence type="ECO:0000256" key="3">
    <source>
        <dbReference type="ARBA" id="ARBA00023270"/>
    </source>
</evidence>
<evidence type="ECO:0000256" key="6">
    <source>
        <dbReference type="PIRSR" id="PIRSR001365-2"/>
    </source>
</evidence>
<reference evidence="7 8" key="1">
    <citation type="submission" date="2018-02" db="EMBL/GenBank/DDBJ databases">
        <title>Comparative genomes isolates from brazilian mangrove.</title>
        <authorList>
            <person name="Araujo J.E."/>
            <person name="Taketani R.G."/>
            <person name="Silva M.C.P."/>
            <person name="Loureco M.V."/>
            <person name="Andreote F.D."/>
        </authorList>
    </citation>
    <scope>NUCLEOTIDE SEQUENCE [LARGE SCALE GENOMIC DNA]</scope>
    <source>
        <strain evidence="7 8">HEX-2 MGV</strain>
    </source>
</reference>
<dbReference type="PIRSF" id="PIRSF001365">
    <property type="entry name" value="DHDPS"/>
    <property type="match status" value="1"/>
</dbReference>
<sequence>MAASSTRLSGIFTPNIVPLDAHGDIHEAELRRYVDWLIEKGVHGLYPNGSTGEFLRFTVEERRRIIAIIADQTRGRVPILAGAAEANVKETLKACEAYHEMGCRAVAIVSPFYYKLSPSAVYAYFKEIGDNTPIDVTLYNIPMFASPIDVPTVRRLAEECPRIVAIKDSSGDLPHMMRMISAVRPVRPDFSFMTGWDAALMPMLLIGCDGGTNATSGVVPEITRRLYDLTLLGRIDEARDLQYRLLTLFDAMIQNCEFPEGFRAALALRGFKPGSGRQPQSASQKLEVEILRKELQCLLSAEGFVNEPVGGCPAGQQASTNPDDVARIVAGVVEELRRLGLAT</sequence>
<dbReference type="InterPro" id="IPR002220">
    <property type="entry name" value="DapA-like"/>
</dbReference>
<dbReference type="PANTHER" id="PTHR12128:SF66">
    <property type="entry name" value="4-HYDROXY-2-OXOGLUTARATE ALDOLASE, MITOCHONDRIAL"/>
    <property type="match status" value="1"/>
</dbReference>
<dbReference type="OrthoDB" id="9771791at2"/>
<gene>
    <name evidence="7" type="ORF">C5Y96_04160</name>
</gene>
<dbReference type="CDD" id="cd00408">
    <property type="entry name" value="DHDPS-like"/>
    <property type="match status" value="1"/>
</dbReference>
<dbReference type="GO" id="GO:0005829">
    <property type="term" value="C:cytosol"/>
    <property type="evidence" value="ECO:0007669"/>
    <property type="project" value="TreeGrafter"/>
</dbReference>
<dbReference type="SMART" id="SM01130">
    <property type="entry name" value="DHDPS"/>
    <property type="match status" value="1"/>
</dbReference>